<name>A0A811MM68_9POAL</name>
<proteinExistence type="predicted"/>
<protein>
    <submittedName>
        <fullName evidence="3">Uncharacterized protein</fullName>
    </submittedName>
</protein>
<comment type="caution">
    <text evidence="3">The sequence shown here is derived from an EMBL/GenBank/DDBJ whole genome shotgun (WGS) entry which is preliminary data.</text>
</comment>
<dbReference type="Proteomes" id="UP000604825">
    <property type="component" value="Unassembled WGS sequence"/>
</dbReference>
<sequence>MEFLASIIDTVFRPLKDYVARTVSYTMSCGDYIDLLVDEMSELKSKRDDVQRMVTAALKEKADFHKVTDELVQLRFEEAEVQIPVSSPHTRRRAGDDGRGAGLLGGGEVEHRGQHLHHAAERAGRRRVVGQRRARPAGGTEAGS</sequence>
<keyword evidence="4" id="KW-1185">Reference proteome</keyword>
<accession>A0A811MM68</accession>
<evidence type="ECO:0000313" key="4">
    <source>
        <dbReference type="Proteomes" id="UP000604825"/>
    </source>
</evidence>
<gene>
    <name evidence="3" type="ORF">NCGR_LOCUS4305</name>
</gene>
<keyword evidence="1" id="KW-0175">Coiled coil</keyword>
<evidence type="ECO:0000256" key="2">
    <source>
        <dbReference type="SAM" id="MobiDB-lite"/>
    </source>
</evidence>
<organism evidence="3 4">
    <name type="scientific">Miscanthus lutarioriparius</name>
    <dbReference type="NCBI Taxonomy" id="422564"/>
    <lineage>
        <taxon>Eukaryota</taxon>
        <taxon>Viridiplantae</taxon>
        <taxon>Streptophyta</taxon>
        <taxon>Embryophyta</taxon>
        <taxon>Tracheophyta</taxon>
        <taxon>Spermatophyta</taxon>
        <taxon>Magnoliopsida</taxon>
        <taxon>Liliopsida</taxon>
        <taxon>Poales</taxon>
        <taxon>Poaceae</taxon>
        <taxon>PACMAD clade</taxon>
        <taxon>Panicoideae</taxon>
        <taxon>Andropogonodae</taxon>
        <taxon>Andropogoneae</taxon>
        <taxon>Saccharinae</taxon>
        <taxon>Miscanthus</taxon>
    </lineage>
</organism>
<evidence type="ECO:0000256" key="1">
    <source>
        <dbReference type="SAM" id="Coils"/>
    </source>
</evidence>
<dbReference type="EMBL" id="CAJGYO010000001">
    <property type="protein sequence ID" value="CAD6206623.1"/>
    <property type="molecule type" value="Genomic_DNA"/>
</dbReference>
<feature type="compositionally biased region" description="Basic and acidic residues" evidence="2">
    <location>
        <begin position="108"/>
        <end position="123"/>
    </location>
</feature>
<feature type="compositionally biased region" description="Basic residues" evidence="2">
    <location>
        <begin position="124"/>
        <end position="135"/>
    </location>
</feature>
<feature type="region of interest" description="Disordered" evidence="2">
    <location>
        <begin position="84"/>
        <end position="144"/>
    </location>
</feature>
<feature type="coiled-coil region" evidence="1">
    <location>
        <begin position="33"/>
        <end position="60"/>
    </location>
</feature>
<evidence type="ECO:0000313" key="3">
    <source>
        <dbReference type="EMBL" id="CAD6206623.1"/>
    </source>
</evidence>
<reference evidence="3" key="1">
    <citation type="submission" date="2020-10" db="EMBL/GenBank/DDBJ databases">
        <authorList>
            <person name="Han B."/>
            <person name="Lu T."/>
            <person name="Zhao Q."/>
            <person name="Huang X."/>
            <person name="Zhao Y."/>
        </authorList>
    </citation>
    <scope>NUCLEOTIDE SEQUENCE</scope>
</reference>
<dbReference type="AlphaFoldDB" id="A0A811MM68"/>